<proteinExistence type="predicted"/>
<name>A0AAJ3FA27_MEDGN</name>
<dbReference type="InterPro" id="IPR046920">
    <property type="entry name" value="ABC-3C_CTD1"/>
</dbReference>
<dbReference type="AlphaFoldDB" id="A0AAJ3FA27"/>
<reference evidence="2" key="1">
    <citation type="journal article" date="2020" name="Cell Host Microbe">
        <title>Functional and Genomic Variation between Human-Derived Isolates of Lachnospiraceae Reveals Inter- and Intra-Species Diversity.</title>
        <authorList>
            <person name="Sorbara M.T."/>
            <person name="Littmann E.R."/>
            <person name="Fontana E."/>
            <person name="Moody T.U."/>
            <person name="Kohout C.E."/>
            <person name="Gjonbalaj M."/>
            <person name="Eaton V."/>
            <person name="Seok R."/>
            <person name="Leiner I.M."/>
            <person name="Pamer E.G."/>
        </authorList>
    </citation>
    <scope>NUCLEOTIDE SEQUENCE</scope>
    <source>
        <strain evidence="2">MSK.22.53</strain>
    </source>
</reference>
<gene>
    <name evidence="2" type="ORF">G4958_16910</name>
</gene>
<comment type="caution">
    <text evidence="2">The sequence shown here is derived from an EMBL/GenBank/DDBJ whole genome shotgun (WGS) entry which is preliminary data.</text>
</comment>
<dbReference type="EMBL" id="JAAIRM010000072">
    <property type="protein sequence ID" value="NSI20967.1"/>
    <property type="molecule type" value="Genomic_DNA"/>
</dbReference>
<reference evidence="2" key="2">
    <citation type="submission" date="2020-02" db="EMBL/GenBank/DDBJ databases">
        <authorList>
            <person name="Littmann E."/>
            <person name="Sorbara M."/>
        </authorList>
    </citation>
    <scope>NUCLEOTIDE SEQUENCE</scope>
    <source>
        <strain evidence="2">MSK.22.53</strain>
    </source>
</reference>
<organism evidence="2 3">
    <name type="scientific">Mediterraneibacter gnavus</name>
    <name type="common">Ruminococcus gnavus</name>
    <dbReference type="NCBI Taxonomy" id="33038"/>
    <lineage>
        <taxon>Bacteria</taxon>
        <taxon>Bacillati</taxon>
        <taxon>Bacillota</taxon>
        <taxon>Clostridia</taxon>
        <taxon>Lachnospirales</taxon>
        <taxon>Lachnospiraceae</taxon>
        <taxon>Mediterraneibacter</taxon>
    </lineage>
</organism>
<evidence type="ECO:0000259" key="1">
    <source>
        <dbReference type="Pfam" id="PF20276"/>
    </source>
</evidence>
<evidence type="ECO:0000313" key="3">
    <source>
        <dbReference type="Proteomes" id="UP001296643"/>
    </source>
</evidence>
<accession>A0AAJ3FA27</accession>
<dbReference type="RefSeq" id="WP_119981899.1">
    <property type="nucleotide sequence ID" value="NZ_JAAIRM010000072.1"/>
</dbReference>
<dbReference type="Pfam" id="PF20276">
    <property type="entry name" value="CTD1"/>
    <property type="match status" value="1"/>
</dbReference>
<dbReference type="Proteomes" id="UP001296643">
    <property type="component" value="Unassembled WGS sequence"/>
</dbReference>
<sequence>MCINTKLEKENWDATNSWSGYNYQGKIALFVVLKKINELISIGKMEEIEKYSIELEWLEDFSILYKDEDSVRYKTIHQVKAKDKHNITDYEDALVKLYYKIVNYKTIEYAYLHVCKSINYNENEWNDKVKELVLNCSQIKALQNRIISYKNSPIKKDEVEKIYKSGGKSEVNKLIKEYNEKYFAYKKITVNNVDEILDKILLDLQAQMVTIQKNIQDEDIKKIEMYSYSNGNVYCELAEINDLIKGEINNYWKITGAEGWKCTDQNFCEMIFLCLQGLIDKHITQRHIQYNRTTERSIGFNRIREVLDSDDSIKRCEEYYLYNIKNKLLMMCREYHEYCLDEWDSEEEKEMCCKQCEVNAFYEHISRMNEDKIRDLIHTINPNILKKIDEMNWAEYCIIDRYKNPFFKGLRNINSTFEKDRDYISYIGKNKKLHLLTTVGNNDGSKKALMRACGKIVTNPDLYEILMDVNCLISKDLETDSIYDGAGDFLQEFKIEEEHIYHCKNIKMESLEDAIVDIDGGIEK</sequence>
<protein>
    <recommendedName>
        <fullName evidence="1">ABC-three component systems C-terminal domain-containing protein</fullName>
    </recommendedName>
</protein>
<feature type="domain" description="ABC-three component systems C-terminal" evidence="1">
    <location>
        <begin position="223"/>
        <end position="476"/>
    </location>
</feature>
<evidence type="ECO:0000313" key="2">
    <source>
        <dbReference type="EMBL" id="NSI20967.1"/>
    </source>
</evidence>